<reference evidence="10 11" key="1">
    <citation type="journal article" date="2016" name="Nat. Commun.">
        <title>Thousands of microbial genomes shed light on interconnected biogeochemical processes in an aquifer system.</title>
        <authorList>
            <person name="Anantharaman K."/>
            <person name="Brown C.T."/>
            <person name="Hug L.A."/>
            <person name="Sharon I."/>
            <person name="Castelle C.J."/>
            <person name="Probst A.J."/>
            <person name="Thomas B.C."/>
            <person name="Singh A."/>
            <person name="Wilkins M.J."/>
            <person name="Karaoz U."/>
            <person name="Brodie E.L."/>
            <person name="Williams K.H."/>
            <person name="Hubbard S.S."/>
            <person name="Banfield J.F."/>
        </authorList>
    </citation>
    <scope>NUCLEOTIDE SEQUENCE [LARGE SCALE GENOMIC DNA]</scope>
</reference>
<gene>
    <name evidence="10" type="ORF">A3B25_00990</name>
</gene>
<keyword evidence="7 8" id="KW-0472">Membrane</keyword>
<feature type="domain" description="Type II secretion system protein GspF" evidence="9">
    <location>
        <begin position="278"/>
        <end position="394"/>
    </location>
</feature>
<feature type="transmembrane region" description="Helical" evidence="8">
    <location>
        <begin position="169"/>
        <end position="190"/>
    </location>
</feature>
<dbReference type="EMBL" id="MHNW01000040">
    <property type="protein sequence ID" value="OGZ52755.1"/>
    <property type="molecule type" value="Genomic_DNA"/>
</dbReference>
<evidence type="ECO:0000256" key="3">
    <source>
        <dbReference type="ARBA" id="ARBA00022475"/>
    </source>
</evidence>
<evidence type="ECO:0000256" key="2">
    <source>
        <dbReference type="ARBA" id="ARBA00005745"/>
    </source>
</evidence>
<dbReference type="InterPro" id="IPR018076">
    <property type="entry name" value="T2SS_GspF_dom"/>
</dbReference>
<evidence type="ECO:0000256" key="7">
    <source>
        <dbReference type="ARBA" id="ARBA00023136"/>
    </source>
</evidence>
<evidence type="ECO:0000256" key="8">
    <source>
        <dbReference type="SAM" id="Phobius"/>
    </source>
</evidence>
<dbReference type="Pfam" id="PF00482">
    <property type="entry name" value="T2SSF"/>
    <property type="match status" value="2"/>
</dbReference>
<comment type="subcellular location">
    <subcellularLocation>
        <location evidence="1">Cell inner membrane</location>
        <topology evidence="1">Multi-pass membrane protein</topology>
    </subcellularLocation>
</comment>
<dbReference type="STRING" id="1802126.A3B25_00990"/>
<dbReference type="AlphaFoldDB" id="A0A1G2GRB4"/>
<feature type="domain" description="Type II secretion system protein GspF" evidence="9">
    <location>
        <begin position="68"/>
        <end position="191"/>
    </location>
</feature>
<comment type="caution">
    <text evidence="10">The sequence shown here is derived from an EMBL/GenBank/DDBJ whole genome shotgun (WGS) entry which is preliminary data.</text>
</comment>
<evidence type="ECO:0000313" key="10">
    <source>
        <dbReference type="EMBL" id="OGZ52755.1"/>
    </source>
</evidence>
<organism evidence="10 11">
    <name type="scientific">Candidatus Ryanbacteria bacterium RIFCSPLOWO2_01_FULL_48_26</name>
    <dbReference type="NCBI Taxonomy" id="1802126"/>
    <lineage>
        <taxon>Bacteria</taxon>
        <taxon>Candidatus Ryaniibacteriota</taxon>
    </lineage>
</organism>
<dbReference type="Proteomes" id="UP000179106">
    <property type="component" value="Unassembled WGS sequence"/>
</dbReference>
<dbReference type="InterPro" id="IPR003004">
    <property type="entry name" value="GspF/PilC"/>
</dbReference>
<evidence type="ECO:0000259" key="9">
    <source>
        <dbReference type="Pfam" id="PF00482"/>
    </source>
</evidence>
<dbReference type="PANTHER" id="PTHR30012:SF0">
    <property type="entry name" value="TYPE II SECRETION SYSTEM PROTEIN F-RELATED"/>
    <property type="match status" value="1"/>
</dbReference>
<dbReference type="GO" id="GO:0005886">
    <property type="term" value="C:plasma membrane"/>
    <property type="evidence" value="ECO:0007669"/>
    <property type="project" value="UniProtKB-SubCell"/>
</dbReference>
<keyword evidence="6 8" id="KW-1133">Transmembrane helix</keyword>
<feature type="transmembrane region" description="Helical" evidence="8">
    <location>
        <begin position="221"/>
        <end position="240"/>
    </location>
</feature>
<proteinExistence type="inferred from homology"/>
<comment type="similarity">
    <text evidence="2">Belongs to the GSP F family.</text>
</comment>
<dbReference type="PANTHER" id="PTHR30012">
    <property type="entry name" value="GENERAL SECRETION PATHWAY PROTEIN"/>
    <property type="match status" value="1"/>
</dbReference>
<evidence type="ECO:0000256" key="6">
    <source>
        <dbReference type="ARBA" id="ARBA00022989"/>
    </source>
</evidence>
<dbReference type="InterPro" id="IPR042094">
    <property type="entry name" value="T2SS_GspF_sf"/>
</dbReference>
<dbReference type="Gene3D" id="1.20.81.30">
    <property type="entry name" value="Type II secretion system (T2SS), domain F"/>
    <property type="match status" value="2"/>
</dbReference>
<evidence type="ECO:0000256" key="4">
    <source>
        <dbReference type="ARBA" id="ARBA00022519"/>
    </source>
</evidence>
<protein>
    <recommendedName>
        <fullName evidence="9">Type II secretion system protein GspF domain-containing protein</fullName>
    </recommendedName>
</protein>
<evidence type="ECO:0000256" key="1">
    <source>
        <dbReference type="ARBA" id="ARBA00004429"/>
    </source>
</evidence>
<dbReference type="FunFam" id="1.20.81.30:FF:000001">
    <property type="entry name" value="Type II secretion system protein F"/>
    <property type="match status" value="1"/>
</dbReference>
<name>A0A1G2GRB4_9BACT</name>
<keyword evidence="3" id="KW-1003">Cell membrane</keyword>
<feature type="transmembrane region" description="Helical" evidence="8">
    <location>
        <begin position="375"/>
        <end position="396"/>
    </location>
</feature>
<accession>A0A1G2GRB4</accession>
<sequence length="403" mass="44977">MKFKYKAKTKEGDMQVGFVEAGSRGSAANILSGHDLFILSLESAKKARWYDVLLSYFARVKRKDMVIFTRQLSVLLEARLPLNAALRSLYEQTGNKTLQNTVFQMAEDIDAGLSFSQAMERQGNVFPEFYVEMVRAAEITGNLNEISGFLADYTEKEAVLVEKAISAMIYPIILVVLFIVVALIMVLFVFPQIKPIFVESGVDLPVLTKILLGTGDFLTTWWYVIAITAGAFAVIFFEYIRTEEGRAIFDDAKIKLPLINKIYLPMVVARFSSAAQLLIHGGIPIAQAIEIIGHMVGNVLYRDIMHEIAENLRQGELLSKSIAKYPDYFPPLIPHMVAVGETTGRIEQIFGRLATFYGREADETIGRIVELIQPLLIISIGVAVALLFAAILMPIFKLTQSIH</sequence>
<dbReference type="PRINTS" id="PR00812">
    <property type="entry name" value="BCTERIALGSPF"/>
</dbReference>
<keyword evidence="4" id="KW-0997">Cell inner membrane</keyword>
<evidence type="ECO:0000313" key="11">
    <source>
        <dbReference type="Proteomes" id="UP000179106"/>
    </source>
</evidence>
<keyword evidence="5 8" id="KW-0812">Transmembrane</keyword>
<evidence type="ECO:0000256" key="5">
    <source>
        <dbReference type="ARBA" id="ARBA00022692"/>
    </source>
</evidence>